<evidence type="ECO:0000313" key="2">
    <source>
        <dbReference type="EMBL" id="DAE27061.1"/>
    </source>
</evidence>
<protein>
    <submittedName>
        <fullName evidence="2">Uncharacterized protein</fullName>
    </submittedName>
</protein>
<evidence type="ECO:0000256" key="1">
    <source>
        <dbReference type="SAM" id="Phobius"/>
    </source>
</evidence>
<dbReference type="EMBL" id="BK015827">
    <property type="protein sequence ID" value="DAE27061.1"/>
    <property type="molecule type" value="Genomic_DNA"/>
</dbReference>
<proteinExistence type="predicted"/>
<keyword evidence="1" id="KW-1133">Transmembrane helix</keyword>
<feature type="transmembrane region" description="Helical" evidence="1">
    <location>
        <begin position="145"/>
        <end position="167"/>
    </location>
</feature>
<keyword evidence="1" id="KW-0472">Membrane</keyword>
<name>A0A8S5R7S0_9VIRU</name>
<organism evidence="2">
    <name type="scientific">virus sp. ctah610</name>
    <dbReference type="NCBI Taxonomy" id="2826807"/>
    <lineage>
        <taxon>Viruses</taxon>
    </lineage>
</organism>
<reference evidence="2" key="1">
    <citation type="journal article" date="2021" name="Proc. Natl. Acad. Sci. U.S.A.">
        <title>A Catalog of Tens of Thousands of Viruses from Human Metagenomes Reveals Hidden Associations with Chronic Diseases.</title>
        <authorList>
            <person name="Tisza M.J."/>
            <person name="Buck C.B."/>
        </authorList>
    </citation>
    <scope>NUCLEOTIDE SEQUENCE</scope>
    <source>
        <strain evidence="2">Ctah610</strain>
    </source>
</reference>
<accession>A0A8S5R7S0</accession>
<keyword evidence="1" id="KW-0812">Transmembrane</keyword>
<sequence>MRLSWSADVSKVLNIDYVMNIGKIQLVHDGVELENPYMIQVNIMNTGNTAIDSPDIMIKIKNSKKVIPVGFGKIPYGYEDKWRLSSINDEECKAHLDHINPKQEFNIMIFAECICPMILLSCPMKDVFLKEKQKDAKDSIDIKPTTILWMSITILILLQTLMILQTFS</sequence>